<dbReference type="CDD" id="cd00192">
    <property type="entry name" value="PTKc"/>
    <property type="match status" value="1"/>
</dbReference>
<accession>A0A4U5PF39</accession>
<dbReference type="PROSITE" id="PS50001">
    <property type="entry name" value="SH2"/>
    <property type="match status" value="1"/>
</dbReference>
<dbReference type="STRING" id="34508.A0A4U5PF39"/>
<keyword evidence="4 8" id="KW-0067">ATP-binding</keyword>
<dbReference type="EMBL" id="AZBU02000002">
    <property type="protein sequence ID" value="TKR95147.1"/>
    <property type="molecule type" value="Genomic_DNA"/>
</dbReference>
<dbReference type="InterPro" id="IPR011009">
    <property type="entry name" value="Kinase-like_dom_sf"/>
</dbReference>
<evidence type="ECO:0000256" key="2">
    <source>
        <dbReference type="ARBA" id="ARBA00022741"/>
    </source>
</evidence>
<evidence type="ECO:0000256" key="7">
    <source>
        <dbReference type="PROSITE-ProRule" id="PRU00191"/>
    </source>
</evidence>
<keyword evidence="12" id="KW-1185">Reference proteome</keyword>
<dbReference type="EC" id="2.7.10.2" evidence="8"/>
<dbReference type="OrthoDB" id="1924287at2759"/>
<dbReference type="InterPro" id="IPR008266">
    <property type="entry name" value="Tyr_kinase_AS"/>
</dbReference>
<comment type="similarity">
    <text evidence="8">Belongs to the protein kinase superfamily. Tyr protein kinase family.</text>
</comment>
<evidence type="ECO:0000259" key="10">
    <source>
        <dbReference type="PROSITE" id="PS50011"/>
    </source>
</evidence>
<keyword evidence="2 8" id="KW-0547">Nucleotide-binding</keyword>
<dbReference type="Pfam" id="PF07714">
    <property type="entry name" value="PK_Tyr_Ser-Thr"/>
    <property type="match status" value="1"/>
</dbReference>
<sequence length="489" mass="56007">MIRGIKTLFKSKKLEDQPWYHGLRSREDISTLLKDPGDWLVRATQSHNKTEIVLNVCTGSGISNMTLKMVGDNKKKYALKILAIQTGPYPSFESVYELCKFYRKHRLPGNIRLRKAIHRPAWLIKHVAIQFNPEKDKLGSGNFCDVFKGKVKRSKAGTADKIVDVAIKVCHPVPDKDKKEAQEARLGMLREAKLMSRYRHEHVIEFYGVACDHPPVMIVMEFCPGGSLENHLRKQGTAIEVSERILYCFEAARGMRYLHAQQCIHRDLAVRNCLISAHGSVKIADFGLSKIMDDMQGETAIKNIPLRWMAPETLSKTPEYSDKSDVWSFGVLMYEIFNLGEKPWPEENDFKVIAKNIKKGRMIELPAITPEPVKVLIKKLWTHEAKGRPPFKEIVSFLLDYRMLQTLPPPSDLKVNKIPGVKRDKGFPENVQQVKEGRSIQEQRTVTNYEDDMTKDSTMTNSTTRLNDSNVFLSSEIPFRRNGMRPARR</sequence>
<dbReference type="PROSITE" id="PS50011">
    <property type="entry name" value="PROTEIN_KINASE_DOM"/>
    <property type="match status" value="1"/>
</dbReference>
<keyword evidence="1 8" id="KW-0808">Transferase</keyword>
<dbReference type="PRINTS" id="PR00109">
    <property type="entry name" value="TYRKINASE"/>
</dbReference>
<feature type="domain" description="SH2" evidence="9">
    <location>
        <begin position="19"/>
        <end position="117"/>
    </location>
</feature>
<feature type="domain" description="Protein kinase" evidence="10">
    <location>
        <begin position="132"/>
        <end position="404"/>
    </location>
</feature>
<evidence type="ECO:0000256" key="6">
    <source>
        <dbReference type="ARBA" id="ARBA00051245"/>
    </source>
</evidence>
<dbReference type="Proteomes" id="UP000298663">
    <property type="component" value="Unassembled WGS sequence"/>
</dbReference>
<evidence type="ECO:0000313" key="12">
    <source>
        <dbReference type="Proteomes" id="UP000298663"/>
    </source>
</evidence>
<keyword evidence="5 8" id="KW-0829">Tyrosine-protein kinase</keyword>
<evidence type="ECO:0000256" key="1">
    <source>
        <dbReference type="ARBA" id="ARBA00022679"/>
    </source>
</evidence>
<comment type="catalytic activity">
    <reaction evidence="6 8">
        <text>L-tyrosyl-[protein] + ATP = O-phospho-L-tyrosyl-[protein] + ADP + H(+)</text>
        <dbReference type="Rhea" id="RHEA:10596"/>
        <dbReference type="Rhea" id="RHEA-COMP:10136"/>
        <dbReference type="Rhea" id="RHEA-COMP:20101"/>
        <dbReference type="ChEBI" id="CHEBI:15378"/>
        <dbReference type="ChEBI" id="CHEBI:30616"/>
        <dbReference type="ChEBI" id="CHEBI:46858"/>
        <dbReference type="ChEBI" id="CHEBI:61978"/>
        <dbReference type="ChEBI" id="CHEBI:456216"/>
        <dbReference type="EC" id="2.7.10.2"/>
    </reaction>
</comment>
<dbReference type="InterPro" id="IPR036860">
    <property type="entry name" value="SH2_dom_sf"/>
</dbReference>
<dbReference type="InterPro" id="IPR001245">
    <property type="entry name" value="Ser-Thr/Tyr_kinase_cat_dom"/>
</dbReference>
<keyword evidence="7" id="KW-0727">SH2 domain</keyword>
<evidence type="ECO:0000256" key="4">
    <source>
        <dbReference type="ARBA" id="ARBA00022840"/>
    </source>
</evidence>
<dbReference type="SMART" id="SM00252">
    <property type="entry name" value="SH2"/>
    <property type="match status" value="1"/>
</dbReference>
<dbReference type="Gene3D" id="3.30.505.10">
    <property type="entry name" value="SH2 domain"/>
    <property type="match status" value="1"/>
</dbReference>
<dbReference type="PROSITE" id="PS00109">
    <property type="entry name" value="PROTEIN_KINASE_TYR"/>
    <property type="match status" value="1"/>
</dbReference>
<evidence type="ECO:0000256" key="8">
    <source>
        <dbReference type="RuleBase" id="RU362096"/>
    </source>
</evidence>
<evidence type="ECO:0000256" key="5">
    <source>
        <dbReference type="ARBA" id="ARBA00023137"/>
    </source>
</evidence>
<protein>
    <recommendedName>
        <fullName evidence="8">Tyrosine-protein kinase</fullName>
        <ecNumber evidence="8">2.7.10.2</ecNumber>
    </recommendedName>
</protein>
<dbReference type="SUPFAM" id="SSF55550">
    <property type="entry name" value="SH2 domain"/>
    <property type="match status" value="1"/>
</dbReference>
<dbReference type="GO" id="GO:0004715">
    <property type="term" value="F:non-membrane spanning protein tyrosine kinase activity"/>
    <property type="evidence" value="ECO:0007669"/>
    <property type="project" value="UniProtKB-EC"/>
</dbReference>
<evidence type="ECO:0000256" key="3">
    <source>
        <dbReference type="ARBA" id="ARBA00022777"/>
    </source>
</evidence>
<comment type="caution">
    <text evidence="11">The sequence shown here is derived from an EMBL/GenBank/DDBJ whole genome shotgun (WGS) entry which is preliminary data.</text>
</comment>
<dbReference type="Gene3D" id="1.10.510.10">
    <property type="entry name" value="Transferase(Phosphotransferase) domain 1"/>
    <property type="match status" value="1"/>
</dbReference>
<keyword evidence="3 8" id="KW-0418">Kinase</keyword>
<name>A0A4U5PF39_STECR</name>
<dbReference type="InterPro" id="IPR050198">
    <property type="entry name" value="Non-receptor_tyrosine_kinases"/>
</dbReference>
<dbReference type="Gene3D" id="3.30.200.20">
    <property type="entry name" value="Phosphorylase Kinase, domain 1"/>
    <property type="match status" value="1"/>
</dbReference>
<reference evidence="11 12" key="1">
    <citation type="journal article" date="2015" name="Genome Biol.">
        <title>Comparative genomics of Steinernema reveals deeply conserved gene regulatory networks.</title>
        <authorList>
            <person name="Dillman A.R."/>
            <person name="Macchietto M."/>
            <person name="Porter C.F."/>
            <person name="Rogers A."/>
            <person name="Williams B."/>
            <person name="Antoshechkin I."/>
            <person name="Lee M.M."/>
            <person name="Goodwin Z."/>
            <person name="Lu X."/>
            <person name="Lewis E.E."/>
            <person name="Goodrich-Blair H."/>
            <person name="Stock S.P."/>
            <person name="Adams B.J."/>
            <person name="Sternberg P.W."/>
            <person name="Mortazavi A."/>
        </authorList>
    </citation>
    <scope>NUCLEOTIDE SEQUENCE [LARGE SCALE GENOMIC DNA]</scope>
    <source>
        <strain evidence="11 12">ALL</strain>
    </source>
</reference>
<dbReference type="CDD" id="cd10361">
    <property type="entry name" value="SH2_Fps_family"/>
    <property type="match status" value="1"/>
</dbReference>
<dbReference type="AlphaFoldDB" id="A0A4U5PF39"/>
<gene>
    <name evidence="11" type="ORF">L596_009353</name>
</gene>
<dbReference type="InterPro" id="IPR020635">
    <property type="entry name" value="Tyr_kinase_cat_dom"/>
</dbReference>
<dbReference type="GO" id="GO:0005524">
    <property type="term" value="F:ATP binding"/>
    <property type="evidence" value="ECO:0007669"/>
    <property type="project" value="UniProtKB-KW"/>
</dbReference>
<evidence type="ECO:0000313" key="11">
    <source>
        <dbReference type="EMBL" id="TKR95147.1"/>
    </source>
</evidence>
<reference evidence="11 12" key="2">
    <citation type="journal article" date="2019" name="G3 (Bethesda)">
        <title>Hybrid Assembly of the Genome of the Entomopathogenic Nematode Steinernema carpocapsae Identifies the X-Chromosome.</title>
        <authorList>
            <person name="Serra L."/>
            <person name="Macchietto M."/>
            <person name="Macias-Munoz A."/>
            <person name="McGill C.J."/>
            <person name="Rodriguez I.M."/>
            <person name="Rodriguez B."/>
            <person name="Murad R."/>
            <person name="Mortazavi A."/>
        </authorList>
    </citation>
    <scope>NUCLEOTIDE SEQUENCE [LARGE SCALE GENOMIC DNA]</scope>
    <source>
        <strain evidence="11 12">ALL</strain>
    </source>
</reference>
<proteinExistence type="inferred from homology"/>
<dbReference type="Pfam" id="PF00017">
    <property type="entry name" value="SH2"/>
    <property type="match status" value="1"/>
</dbReference>
<dbReference type="SUPFAM" id="SSF56112">
    <property type="entry name" value="Protein kinase-like (PK-like)"/>
    <property type="match status" value="1"/>
</dbReference>
<dbReference type="InterPro" id="IPR035849">
    <property type="entry name" value="Fes/Fps/Fer_SH2"/>
</dbReference>
<dbReference type="PANTHER" id="PTHR24418">
    <property type="entry name" value="TYROSINE-PROTEIN KINASE"/>
    <property type="match status" value="1"/>
</dbReference>
<dbReference type="SMART" id="SM00219">
    <property type="entry name" value="TyrKc"/>
    <property type="match status" value="1"/>
</dbReference>
<evidence type="ECO:0000259" key="9">
    <source>
        <dbReference type="PROSITE" id="PS50001"/>
    </source>
</evidence>
<organism evidence="11 12">
    <name type="scientific">Steinernema carpocapsae</name>
    <name type="common">Entomopathogenic nematode</name>
    <dbReference type="NCBI Taxonomy" id="34508"/>
    <lineage>
        <taxon>Eukaryota</taxon>
        <taxon>Metazoa</taxon>
        <taxon>Ecdysozoa</taxon>
        <taxon>Nematoda</taxon>
        <taxon>Chromadorea</taxon>
        <taxon>Rhabditida</taxon>
        <taxon>Tylenchina</taxon>
        <taxon>Panagrolaimomorpha</taxon>
        <taxon>Strongyloidoidea</taxon>
        <taxon>Steinernematidae</taxon>
        <taxon>Steinernema</taxon>
    </lineage>
</organism>
<dbReference type="InterPro" id="IPR000719">
    <property type="entry name" value="Prot_kinase_dom"/>
</dbReference>
<dbReference type="InterPro" id="IPR000980">
    <property type="entry name" value="SH2"/>
</dbReference>